<protein>
    <submittedName>
        <fullName evidence="2">Uncharacterized protein</fullName>
    </submittedName>
</protein>
<keyword evidence="3" id="KW-1185">Reference proteome</keyword>
<feature type="region of interest" description="Disordered" evidence="1">
    <location>
        <begin position="1"/>
        <end position="70"/>
    </location>
</feature>
<name>A0AAG5CXM9_ANOAO</name>
<evidence type="ECO:0000256" key="1">
    <source>
        <dbReference type="SAM" id="MobiDB-lite"/>
    </source>
</evidence>
<dbReference type="AlphaFoldDB" id="A0AAG5CXM9"/>
<organism evidence="2 3">
    <name type="scientific">Anopheles atroparvus</name>
    <name type="common">European mosquito</name>
    <dbReference type="NCBI Taxonomy" id="41427"/>
    <lineage>
        <taxon>Eukaryota</taxon>
        <taxon>Metazoa</taxon>
        <taxon>Ecdysozoa</taxon>
        <taxon>Arthropoda</taxon>
        <taxon>Hexapoda</taxon>
        <taxon>Insecta</taxon>
        <taxon>Pterygota</taxon>
        <taxon>Neoptera</taxon>
        <taxon>Endopterygota</taxon>
        <taxon>Diptera</taxon>
        <taxon>Nematocera</taxon>
        <taxon>Culicoidea</taxon>
        <taxon>Culicidae</taxon>
        <taxon>Anophelinae</taxon>
        <taxon>Anopheles</taxon>
    </lineage>
</organism>
<evidence type="ECO:0000313" key="3">
    <source>
        <dbReference type="Proteomes" id="UP000075880"/>
    </source>
</evidence>
<dbReference type="Proteomes" id="UP000075880">
    <property type="component" value="Unassembled WGS sequence"/>
</dbReference>
<sequence>MSQQPKTTGIVRVGKEEKRWIFNPKQNQHKKKKNRKTGQPPRGFEGETQPPAYPPPTQRQRARASSEGAQKYVNCSVAAAAAAPR</sequence>
<proteinExistence type="predicted"/>
<reference evidence="2" key="1">
    <citation type="submission" date="2024-04" db="UniProtKB">
        <authorList>
            <consortium name="EnsemblMetazoa"/>
        </authorList>
    </citation>
    <scope>IDENTIFICATION</scope>
    <source>
        <strain evidence="2">EBRO</strain>
    </source>
</reference>
<dbReference type="EnsemblMetazoa" id="ENSAATROPT003430">
    <property type="protein sequence ID" value="ENSAATROPP003294"/>
    <property type="gene ID" value="ENSAATROPG002718"/>
</dbReference>
<evidence type="ECO:0000313" key="2">
    <source>
        <dbReference type="EnsemblMetazoa" id="ENSAATROPP003294"/>
    </source>
</evidence>
<accession>A0AAG5CXM9</accession>
<feature type="compositionally biased region" description="Basic residues" evidence="1">
    <location>
        <begin position="27"/>
        <end position="36"/>
    </location>
</feature>